<evidence type="ECO:0000256" key="2">
    <source>
        <dbReference type="ARBA" id="ARBA00022917"/>
    </source>
</evidence>
<dbReference type="EC" id="4.2.-.-" evidence="4"/>
<dbReference type="InterPro" id="IPR036754">
    <property type="entry name" value="YbaK/aa-tRNA-synt-asso_dom_sf"/>
</dbReference>
<dbReference type="AlphaFoldDB" id="A0A109UGF5"/>
<dbReference type="PIRSF" id="PIRSF006181">
    <property type="entry name" value="EbsC_YbaK"/>
    <property type="match status" value="1"/>
</dbReference>
<sequence length="155" mass="17365">MKTNAMRTLDQLKIPYQVVEFKVSKEHMDGEEVARLVSRNVEEVFKTLVVCDKDDLVVCLIPVSEHVDLKKLSKASGHKSLSMLPLNQLTQKTGYQRGGCSPIGMKKLYPTYIHESCLEQEVIAISGGHRGCQIIIDPHQLIECINIKVGDYVQG</sequence>
<dbReference type="GO" id="GO:0016829">
    <property type="term" value="F:lyase activity"/>
    <property type="evidence" value="ECO:0007669"/>
    <property type="project" value="UniProtKB-KW"/>
</dbReference>
<organism evidence="6 7">
    <name type="scientific">Erysipelothrix larvae</name>
    <dbReference type="NCBI Taxonomy" id="1514105"/>
    <lineage>
        <taxon>Bacteria</taxon>
        <taxon>Bacillati</taxon>
        <taxon>Bacillota</taxon>
        <taxon>Erysipelotrichia</taxon>
        <taxon>Erysipelotrichales</taxon>
        <taxon>Erysipelotrichaceae</taxon>
        <taxon>Erysipelothrix</taxon>
    </lineage>
</organism>
<feature type="domain" description="YbaK/aminoacyl-tRNA synthetase-associated" evidence="5">
    <location>
        <begin position="30"/>
        <end position="143"/>
    </location>
</feature>
<dbReference type="STRING" id="1514105.AOC36_00645"/>
<comment type="similarity">
    <text evidence="1 4">Belongs to the prolyl-tRNA editing family. YbaK/EbsC subfamily.</text>
</comment>
<evidence type="ECO:0000313" key="7">
    <source>
        <dbReference type="Proteomes" id="UP000063781"/>
    </source>
</evidence>
<keyword evidence="3 4" id="KW-0456">Lyase</keyword>
<dbReference type="KEGG" id="erl:AOC36_00645"/>
<evidence type="ECO:0000256" key="4">
    <source>
        <dbReference type="PIRNR" id="PIRNR006181"/>
    </source>
</evidence>
<dbReference type="InterPro" id="IPR004369">
    <property type="entry name" value="Prolyl-tRNA_editing_YbaK/EbsC"/>
</dbReference>
<dbReference type="Gene3D" id="3.90.960.10">
    <property type="entry name" value="YbaK/aminoacyl-tRNA synthetase-associated domain"/>
    <property type="match status" value="1"/>
</dbReference>
<dbReference type="CDD" id="cd00002">
    <property type="entry name" value="YbaK_deacylase"/>
    <property type="match status" value="1"/>
</dbReference>
<dbReference type="GO" id="GO:0002161">
    <property type="term" value="F:aminoacyl-tRNA deacylase activity"/>
    <property type="evidence" value="ECO:0007669"/>
    <property type="project" value="InterPro"/>
</dbReference>
<dbReference type="Proteomes" id="UP000063781">
    <property type="component" value="Chromosome"/>
</dbReference>
<evidence type="ECO:0000259" key="5">
    <source>
        <dbReference type="Pfam" id="PF04073"/>
    </source>
</evidence>
<dbReference type="RefSeq" id="WP_067629949.1">
    <property type="nucleotide sequence ID" value="NZ_CP013213.1"/>
</dbReference>
<dbReference type="PANTHER" id="PTHR30411:SF0">
    <property type="entry name" value="CYS-TRNA(PRO)_CYS-TRNA(CYS) DEACYLASE YBAK"/>
    <property type="match status" value="1"/>
</dbReference>
<evidence type="ECO:0000256" key="1">
    <source>
        <dbReference type="ARBA" id="ARBA00009798"/>
    </source>
</evidence>
<dbReference type="OrthoDB" id="9809296at2"/>
<dbReference type="EMBL" id="CP013213">
    <property type="protein sequence ID" value="AMC92552.1"/>
    <property type="molecule type" value="Genomic_DNA"/>
</dbReference>
<dbReference type="Pfam" id="PF04073">
    <property type="entry name" value="tRNA_edit"/>
    <property type="match status" value="1"/>
</dbReference>
<dbReference type="InterPro" id="IPR007214">
    <property type="entry name" value="YbaK/aa-tRNA-synth-assoc-dom"/>
</dbReference>
<dbReference type="NCBIfam" id="TIGR00011">
    <property type="entry name" value="YbaK_EbsC"/>
    <property type="match status" value="1"/>
</dbReference>
<keyword evidence="2 4" id="KW-0648">Protein biosynthesis</keyword>
<name>A0A109UGF5_9FIRM</name>
<evidence type="ECO:0000256" key="3">
    <source>
        <dbReference type="ARBA" id="ARBA00023239"/>
    </source>
</evidence>
<dbReference type="SUPFAM" id="SSF55826">
    <property type="entry name" value="YbaK/ProRS associated domain"/>
    <property type="match status" value="1"/>
</dbReference>
<accession>A0A109UGF5</accession>
<evidence type="ECO:0000313" key="6">
    <source>
        <dbReference type="EMBL" id="AMC92552.1"/>
    </source>
</evidence>
<dbReference type="GO" id="GO:0006412">
    <property type="term" value="P:translation"/>
    <property type="evidence" value="ECO:0007669"/>
    <property type="project" value="UniProtKB-KW"/>
</dbReference>
<dbReference type="PANTHER" id="PTHR30411">
    <property type="entry name" value="CYTOPLASMIC PROTEIN"/>
    <property type="match status" value="1"/>
</dbReference>
<protein>
    <recommendedName>
        <fullName evidence="4">Cys-tRNA(Pro)/Cys-tRNA(Cys) deacylase</fullName>
        <ecNumber evidence="4">4.2.-.-</ecNumber>
    </recommendedName>
</protein>
<keyword evidence="7" id="KW-1185">Reference proteome</keyword>
<proteinExistence type="inferred from homology"/>
<gene>
    <name evidence="6" type="ORF">AOC36_00645</name>
</gene>
<reference evidence="6 7" key="1">
    <citation type="submission" date="2015-10" db="EMBL/GenBank/DDBJ databases">
        <title>Erysipelothrix larvae sp. LV19 isolated from the larval gut of the rhinoceros beetle, Trypoxylus dichotomus.</title>
        <authorList>
            <person name="Lim S."/>
            <person name="Kim B.-C."/>
        </authorList>
    </citation>
    <scope>NUCLEOTIDE SEQUENCE [LARGE SCALE GENOMIC DNA]</scope>
    <source>
        <strain evidence="6 7">LV19</strain>
    </source>
</reference>